<keyword evidence="8" id="KW-1185">Reference proteome</keyword>
<evidence type="ECO:0000256" key="3">
    <source>
        <dbReference type="ARBA" id="ARBA00022692"/>
    </source>
</evidence>
<dbReference type="Pfam" id="PF01594">
    <property type="entry name" value="AI-2E_transport"/>
    <property type="match status" value="1"/>
</dbReference>
<evidence type="ECO:0000313" key="7">
    <source>
        <dbReference type="EMBL" id="MFC4362130.1"/>
    </source>
</evidence>
<feature type="transmembrane region" description="Helical" evidence="6">
    <location>
        <begin position="294"/>
        <end position="311"/>
    </location>
</feature>
<comment type="caution">
    <text evidence="7">The sequence shown here is derived from an EMBL/GenBank/DDBJ whole genome shotgun (WGS) entry which is preliminary data.</text>
</comment>
<keyword evidence="5 6" id="KW-0472">Membrane</keyword>
<evidence type="ECO:0000256" key="1">
    <source>
        <dbReference type="ARBA" id="ARBA00004141"/>
    </source>
</evidence>
<proteinExistence type="inferred from homology"/>
<dbReference type="Proteomes" id="UP001595840">
    <property type="component" value="Unassembled WGS sequence"/>
</dbReference>
<feature type="transmembrane region" description="Helical" evidence="6">
    <location>
        <begin position="331"/>
        <end position="358"/>
    </location>
</feature>
<feature type="transmembrane region" description="Helical" evidence="6">
    <location>
        <begin position="88"/>
        <end position="109"/>
    </location>
</feature>
<evidence type="ECO:0000313" key="8">
    <source>
        <dbReference type="Proteomes" id="UP001595840"/>
    </source>
</evidence>
<feature type="transmembrane region" description="Helical" evidence="6">
    <location>
        <begin position="229"/>
        <end position="254"/>
    </location>
</feature>
<keyword evidence="4 6" id="KW-1133">Transmembrane helix</keyword>
<protein>
    <submittedName>
        <fullName evidence="7">AI-2E family transporter</fullName>
    </submittedName>
</protein>
<keyword evidence="3 6" id="KW-0812">Transmembrane</keyword>
<evidence type="ECO:0000256" key="5">
    <source>
        <dbReference type="ARBA" id="ARBA00023136"/>
    </source>
</evidence>
<evidence type="ECO:0000256" key="2">
    <source>
        <dbReference type="ARBA" id="ARBA00009773"/>
    </source>
</evidence>
<comment type="subcellular location">
    <subcellularLocation>
        <location evidence="1">Membrane</location>
        <topology evidence="1">Multi-pass membrane protein</topology>
    </subcellularLocation>
</comment>
<dbReference type="InterPro" id="IPR002549">
    <property type="entry name" value="AI-2E-like"/>
</dbReference>
<dbReference type="EMBL" id="JBHSCX010000005">
    <property type="protein sequence ID" value="MFC4362130.1"/>
    <property type="molecule type" value="Genomic_DNA"/>
</dbReference>
<organism evidence="7 8">
    <name type="scientific">Simiduia curdlanivorans</name>
    <dbReference type="NCBI Taxonomy" id="1492769"/>
    <lineage>
        <taxon>Bacteria</taxon>
        <taxon>Pseudomonadati</taxon>
        <taxon>Pseudomonadota</taxon>
        <taxon>Gammaproteobacteria</taxon>
        <taxon>Cellvibrionales</taxon>
        <taxon>Cellvibrionaceae</taxon>
        <taxon>Simiduia</taxon>
    </lineage>
</organism>
<sequence>MTSIPEHNSAPECSTVAPATTARQSAWTNTKNQQIICACLIPIALVTSVAGLYYGKSILFPITLAWLLSLLLSPLVRWAGKFNLPNPLSAALVVALLLGNIYLIGQFLAEPAAKWLEKMPQKTAMLKSKLNLVHEPLAELKRAGEQVAKLAQGSTDQPIVVSVQDNTWMQNLLTDDLPALSGTMLIVVVLTYFLLASRGSMVRQAGRFGSDWSMRRQLMRITAQVRQQLSTYLATIALVNLMLALATSTLLWSIDFPNPLLWGMVAGLLNFAPYVGPLITLGLLALVGLTSFDSLVMALAAPMGFLVLTALEGQLITPSIVGYRMSLSPTMVFLAVVFWTWLWGVAGALMAAPILACVKILCENLSSESNYGLIFQSQ</sequence>
<accession>A0ABV8V4J0</accession>
<dbReference type="PANTHER" id="PTHR21716">
    <property type="entry name" value="TRANSMEMBRANE PROTEIN"/>
    <property type="match status" value="1"/>
</dbReference>
<gene>
    <name evidence="7" type="ORF">ACFOX3_07450</name>
</gene>
<dbReference type="RefSeq" id="WP_290265697.1">
    <property type="nucleotide sequence ID" value="NZ_JAUFQG010000006.1"/>
</dbReference>
<feature type="transmembrane region" description="Helical" evidence="6">
    <location>
        <begin position="35"/>
        <end position="52"/>
    </location>
</feature>
<comment type="similarity">
    <text evidence="2">Belongs to the autoinducer-2 exporter (AI-2E) (TC 2.A.86) family.</text>
</comment>
<feature type="transmembrane region" description="Helical" evidence="6">
    <location>
        <begin position="260"/>
        <end position="287"/>
    </location>
</feature>
<feature type="transmembrane region" description="Helical" evidence="6">
    <location>
        <begin position="177"/>
        <end position="195"/>
    </location>
</feature>
<dbReference type="PANTHER" id="PTHR21716:SF16">
    <property type="entry name" value="BLL1467 PROTEIN"/>
    <property type="match status" value="1"/>
</dbReference>
<evidence type="ECO:0000256" key="6">
    <source>
        <dbReference type="SAM" id="Phobius"/>
    </source>
</evidence>
<reference evidence="8" key="1">
    <citation type="journal article" date="2019" name="Int. J. Syst. Evol. Microbiol.">
        <title>The Global Catalogue of Microorganisms (GCM) 10K type strain sequencing project: providing services to taxonomists for standard genome sequencing and annotation.</title>
        <authorList>
            <consortium name="The Broad Institute Genomics Platform"/>
            <consortium name="The Broad Institute Genome Sequencing Center for Infectious Disease"/>
            <person name="Wu L."/>
            <person name="Ma J."/>
        </authorList>
    </citation>
    <scope>NUCLEOTIDE SEQUENCE [LARGE SCALE GENOMIC DNA]</scope>
    <source>
        <strain evidence="8">CECT 8570</strain>
    </source>
</reference>
<feature type="transmembrane region" description="Helical" evidence="6">
    <location>
        <begin position="58"/>
        <end position="76"/>
    </location>
</feature>
<name>A0ABV8V4J0_9GAMM</name>
<evidence type="ECO:0000256" key="4">
    <source>
        <dbReference type="ARBA" id="ARBA00022989"/>
    </source>
</evidence>